<dbReference type="InterPro" id="IPR006311">
    <property type="entry name" value="TAT_signal"/>
</dbReference>
<evidence type="ECO:0000256" key="1">
    <source>
        <dbReference type="ARBA" id="ARBA00009871"/>
    </source>
</evidence>
<dbReference type="Gene3D" id="3.30.1880.10">
    <property type="entry name" value="protein ne1242 domain like"/>
    <property type="match status" value="1"/>
</dbReference>
<dbReference type="NCBIfam" id="NF047833">
    <property type="entry name" value="TyroCdyMelC1"/>
    <property type="match status" value="1"/>
</dbReference>
<keyword evidence="3" id="KW-0186">Copper</keyword>
<reference evidence="5" key="1">
    <citation type="submission" date="2022-10" db="EMBL/GenBank/DDBJ databases">
        <title>The complete genomes of actinobacterial strains from the NBC collection.</title>
        <authorList>
            <person name="Joergensen T.S."/>
            <person name="Alvarez Arevalo M."/>
            <person name="Sterndorff E.B."/>
            <person name="Faurdal D."/>
            <person name="Vuksanovic O."/>
            <person name="Mourched A.-S."/>
            <person name="Charusanti P."/>
            <person name="Shaw S."/>
            <person name="Blin K."/>
            <person name="Weber T."/>
        </authorList>
    </citation>
    <scope>NUCLEOTIDE SEQUENCE</scope>
    <source>
        <strain evidence="5">NBC_00060</strain>
    </source>
</reference>
<dbReference type="GO" id="GO:0005507">
    <property type="term" value="F:copper ion binding"/>
    <property type="evidence" value="ECO:0007669"/>
    <property type="project" value="InterPro"/>
</dbReference>
<evidence type="ECO:0000256" key="2">
    <source>
        <dbReference type="ARBA" id="ARBA00022729"/>
    </source>
</evidence>
<dbReference type="InterPro" id="IPR023199">
    <property type="entry name" value="GriE/MELC1_sf"/>
</dbReference>
<protein>
    <submittedName>
        <fullName evidence="5">Tyrosinase cofactor</fullName>
    </submittedName>
</protein>
<dbReference type="Pfam" id="PF06236">
    <property type="entry name" value="MelC1"/>
    <property type="match status" value="1"/>
</dbReference>
<feature type="chain" id="PRO_5043681887" evidence="4">
    <location>
        <begin position="29"/>
        <end position="142"/>
    </location>
</feature>
<name>A0AAU2HAL2_9ACTN</name>
<proteinExistence type="inferred from homology"/>
<dbReference type="InterPro" id="IPR010928">
    <property type="entry name" value="MelC1"/>
</dbReference>
<keyword evidence="2 4" id="KW-0732">Signal</keyword>
<feature type="signal peptide" evidence="4">
    <location>
        <begin position="1"/>
        <end position="28"/>
    </location>
</feature>
<gene>
    <name evidence="5" type="ORF">OHV25_32560</name>
</gene>
<accession>A0AAU2HAL2</accession>
<sequence>MSRLTRRSALGLTATAVAGLGLAGTAYAATASEPANGVVPAAGDGHTGHMDGMDHTGHNTPAPFDEVYQGRRIQGAPAQGGAHGGHHGGYQVRIDGKELHVMRNGDGTWISVINHYETFANPRAVARAAVVELQGATLVPLA</sequence>
<organism evidence="5">
    <name type="scientific">Streptomyces sp. NBC_00060</name>
    <dbReference type="NCBI Taxonomy" id="2975636"/>
    <lineage>
        <taxon>Bacteria</taxon>
        <taxon>Bacillati</taxon>
        <taxon>Actinomycetota</taxon>
        <taxon>Actinomycetes</taxon>
        <taxon>Kitasatosporales</taxon>
        <taxon>Streptomycetaceae</taxon>
        <taxon>Streptomyces</taxon>
    </lineage>
</organism>
<evidence type="ECO:0000256" key="3">
    <source>
        <dbReference type="ARBA" id="ARBA00023008"/>
    </source>
</evidence>
<dbReference type="AlphaFoldDB" id="A0AAU2HAL2"/>
<evidence type="ECO:0000256" key="4">
    <source>
        <dbReference type="SAM" id="SignalP"/>
    </source>
</evidence>
<dbReference type="PROSITE" id="PS51318">
    <property type="entry name" value="TAT"/>
    <property type="match status" value="1"/>
</dbReference>
<comment type="similarity">
    <text evidence="1">Belongs to the melC1 family.</text>
</comment>
<evidence type="ECO:0000313" key="5">
    <source>
        <dbReference type="EMBL" id="WTU43980.1"/>
    </source>
</evidence>
<dbReference type="GO" id="GO:0042438">
    <property type="term" value="P:melanin biosynthetic process"/>
    <property type="evidence" value="ECO:0007669"/>
    <property type="project" value="InterPro"/>
</dbReference>
<dbReference type="EMBL" id="CP108253">
    <property type="protein sequence ID" value="WTU43980.1"/>
    <property type="molecule type" value="Genomic_DNA"/>
</dbReference>